<dbReference type="InterPro" id="IPR051350">
    <property type="entry name" value="WD_repeat-ST_regulator"/>
</dbReference>
<dbReference type="InterPro" id="IPR015943">
    <property type="entry name" value="WD40/YVTN_repeat-like_dom_sf"/>
</dbReference>
<dbReference type="InterPro" id="IPR036322">
    <property type="entry name" value="WD40_repeat_dom_sf"/>
</dbReference>
<evidence type="ECO:0000256" key="1">
    <source>
        <dbReference type="ARBA" id="ARBA00022574"/>
    </source>
</evidence>
<evidence type="ECO:0000313" key="6">
    <source>
        <dbReference type="Proteomes" id="UP000015354"/>
    </source>
</evidence>
<reference evidence="5 6" key="1">
    <citation type="journal article" date="2013" name="PLoS ONE">
        <title>Predicting the Proteins of Angomonas deanei, Strigomonas culicis and Their Respective Endosymbionts Reveals New Aspects of the Trypanosomatidae Family.</title>
        <authorList>
            <person name="Motta M.C."/>
            <person name="Martins A.C."/>
            <person name="de Souza S.S."/>
            <person name="Catta-Preta C.M."/>
            <person name="Silva R."/>
            <person name="Klein C.C."/>
            <person name="de Almeida L.G."/>
            <person name="de Lima Cunha O."/>
            <person name="Ciapina L.P."/>
            <person name="Brocchi M."/>
            <person name="Colabardini A.C."/>
            <person name="de Araujo Lima B."/>
            <person name="Machado C.R."/>
            <person name="de Almeida Soares C.M."/>
            <person name="Probst C.M."/>
            <person name="de Menezes C.B."/>
            <person name="Thompson C.E."/>
            <person name="Bartholomeu D.C."/>
            <person name="Gradia D.F."/>
            <person name="Pavoni D.P."/>
            <person name="Grisard E.C."/>
            <person name="Fantinatti-Garboggini F."/>
            <person name="Marchini F.K."/>
            <person name="Rodrigues-Luiz G.F."/>
            <person name="Wagner G."/>
            <person name="Goldman G.H."/>
            <person name="Fietto J.L."/>
            <person name="Elias M.C."/>
            <person name="Goldman M.H."/>
            <person name="Sagot M.F."/>
            <person name="Pereira M."/>
            <person name="Stoco P.H."/>
            <person name="de Mendonca-Neto R.P."/>
            <person name="Teixeira S.M."/>
            <person name="Maciel T.E."/>
            <person name="de Oliveira Mendes T.A."/>
            <person name="Urmenyi T.P."/>
            <person name="de Souza W."/>
            <person name="Schenkman S."/>
            <person name="de Vasconcelos A.T."/>
        </authorList>
    </citation>
    <scope>NUCLEOTIDE SEQUENCE [LARGE SCALE GENOMIC DNA]</scope>
</reference>
<name>S9UVS9_9TRYP</name>
<keyword evidence="6" id="KW-1185">Reference proteome</keyword>
<comment type="caution">
    <text evidence="5">The sequence shown here is derived from an EMBL/GenBank/DDBJ whole genome shotgun (WGS) entry which is preliminary data.</text>
</comment>
<dbReference type="InterPro" id="IPR019775">
    <property type="entry name" value="WD40_repeat_CS"/>
</dbReference>
<sequence>MFQPSGEGGGKSGRVACDPGIPFTSSLIVDVAKNETTRTETVQIITSWLIDQGYTSSAQLLREEATSQLRGEHQQRKVLRSMCRAVEEGAWDAAQKNLKKLLSKAPAKGSAVKLESTSQIAALTRSLPFLLTQQQFLELVDSDDNQKAYTFFMKSVKPFESSINREHFQRLNYLLTCKTVAESASIYAEYQNWTPDAGRFQIVRVIQNAMGCSSSYPYCRQSNVAAAAPPRDLDDLVRQALSFELLQGQFPSLTKDMAKVRVDSLFAPLQARLPPKEPLMAIDLNEIMREKFPLLAPKGDRRVRITACQPFLSSSAVVVSTHDGAVLWTPLESVSASYVPRSSFAHDEVLLYTHKYPVRGLARHESKLLCWGGSQAVVLNLALLVDAPTSDAADTFDRSKCVTNIFTHAAETYCSCFFPCGTIVATGLSEGTVTVWDAVSGTKMYENNCNTLAIVSIVTNRTGTVYYAASKDGIIRSVDTVTGVTTFTLVAPITSEISSITLSPSSSMLLASYRGGTMRLWDILTGNLLPFRFTGVENNTRLRVPIAFGQLDSYLFSGSEDGCVYFWDLTTCCEPEPLPALAAPESVPVGGSSPRPVATRWPRAEMVRPTTKCRTHQACVSDVKAEGSFLVSCGEDGLLYVYSSRGEI</sequence>
<protein>
    <submittedName>
        <fullName evidence="5">Uncharacterized protein</fullName>
    </submittedName>
</protein>
<dbReference type="PROSITE" id="PS00678">
    <property type="entry name" value="WD_REPEATS_1"/>
    <property type="match status" value="1"/>
</dbReference>
<dbReference type="InterPro" id="IPR006594">
    <property type="entry name" value="LisH"/>
</dbReference>
<keyword evidence="1 4" id="KW-0853">WD repeat</keyword>
<gene>
    <name evidence="5" type="ORF">STCU_09863</name>
</gene>
<keyword evidence="3" id="KW-0687">Ribonucleoprotein</keyword>
<organism evidence="5 6">
    <name type="scientific">Strigomonas culicis</name>
    <dbReference type="NCBI Taxonomy" id="28005"/>
    <lineage>
        <taxon>Eukaryota</taxon>
        <taxon>Discoba</taxon>
        <taxon>Euglenozoa</taxon>
        <taxon>Kinetoplastea</taxon>
        <taxon>Metakinetoplastina</taxon>
        <taxon>Trypanosomatida</taxon>
        <taxon>Trypanosomatidae</taxon>
        <taxon>Strigomonadinae</taxon>
        <taxon>Strigomonas</taxon>
    </lineage>
</organism>
<accession>S9UVS9</accession>
<keyword evidence="2" id="KW-0677">Repeat</keyword>
<feature type="repeat" description="WD" evidence="4">
    <location>
        <begin position="546"/>
        <end position="571"/>
    </location>
</feature>
<dbReference type="Proteomes" id="UP000015354">
    <property type="component" value="Unassembled WGS sequence"/>
</dbReference>
<keyword evidence="3" id="KW-0689">Ribosomal protein</keyword>
<dbReference type="OrthoDB" id="674604at2759"/>
<dbReference type="Gene3D" id="2.130.10.10">
    <property type="entry name" value="YVTN repeat-like/Quinoprotein amine dehydrogenase"/>
    <property type="match status" value="2"/>
</dbReference>
<dbReference type="PROSITE" id="PS50896">
    <property type="entry name" value="LISH"/>
    <property type="match status" value="1"/>
</dbReference>
<dbReference type="SUPFAM" id="SSF50978">
    <property type="entry name" value="WD40 repeat-like"/>
    <property type="match status" value="1"/>
</dbReference>
<dbReference type="GO" id="GO:0005840">
    <property type="term" value="C:ribosome"/>
    <property type="evidence" value="ECO:0007669"/>
    <property type="project" value="UniProtKB-KW"/>
</dbReference>
<feature type="repeat" description="WD" evidence="4">
    <location>
        <begin position="405"/>
        <end position="446"/>
    </location>
</feature>
<evidence type="ECO:0000256" key="2">
    <source>
        <dbReference type="ARBA" id="ARBA00022737"/>
    </source>
</evidence>
<evidence type="ECO:0000256" key="3">
    <source>
        <dbReference type="ARBA" id="ARBA00022980"/>
    </source>
</evidence>
<dbReference type="PROSITE" id="PS50082">
    <property type="entry name" value="WD_REPEATS_2"/>
    <property type="match status" value="3"/>
</dbReference>
<evidence type="ECO:0000256" key="4">
    <source>
        <dbReference type="PROSITE-ProRule" id="PRU00221"/>
    </source>
</evidence>
<dbReference type="EMBL" id="ATMH01009863">
    <property type="protein sequence ID" value="EPY18596.1"/>
    <property type="molecule type" value="Genomic_DNA"/>
</dbReference>
<dbReference type="Pfam" id="PF00400">
    <property type="entry name" value="WD40"/>
    <property type="match status" value="4"/>
</dbReference>
<dbReference type="SMART" id="SM00320">
    <property type="entry name" value="WD40"/>
    <property type="match status" value="5"/>
</dbReference>
<evidence type="ECO:0000313" key="5">
    <source>
        <dbReference type="EMBL" id="EPY18596.1"/>
    </source>
</evidence>
<dbReference type="AlphaFoldDB" id="S9UVS9"/>
<proteinExistence type="predicted"/>
<dbReference type="PANTHER" id="PTHR22838:SF0">
    <property type="entry name" value="WD REPEAT-CONTAINING PROTEIN 26"/>
    <property type="match status" value="1"/>
</dbReference>
<dbReference type="InterPro" id="IPR001680">
    <property type="entry name" value="WD40_rpt"/>
</dbReference>
<dbReference type="PANTHER" id="PTHR22838">
    <property type="entry name" value="WD REPEAT PROTEIN 26-RELATED"/>
    <property type="match status" value="1"/>
</dbReference>
<feature type="repeat" description="WD" evidence="4">
    <location>
        <begin position="490"/>
        <end position="531"/>
    </location>
</feature>